<accession>A0A1H1SJK7</accession>
<keyword evidence="2" id="KW-1185">Reference proteome</keyword>
<dbReference type="Proteomes" id="UP000243426">
    <property type="component" value="Chromosome I"/>
</dbReference>
<evidence type="ECO:0000313" key="1">
    <source>
        <dbReference type="EMBL" id="SDS48230.1"/>
    </source>
</evidence>
<evidence type="ECO:0000313" key="2">
    <source>
        <dbReference type="Proteomes" id="UP000243426"/>
    </source>
</evidence>
<sequence length="255" mass="27772">MQEHEAHGSSQTEITTGDIGQLEALVCLIGNDAFAMSFQSVRQYREALLNAAPAVQGESSPCRCVQCERCQGNGEIITDWERYENPRPCDAADAFVVECPDCRGVGRLHVATEAMQPAEQQPDKYADCDLECGAYGTYCKCAAEAQQPESQQPKCCTCRDGMDFTTINGVDIAVGEDLTDGVYTLNVMAQGQDGPIVLVHIHQHRCATRETPQPAPDVSGLVEALEGVLDGRPLDTEFWDRCEQFIAAHRKGGIS</sequence>
<dbReference type="STRING" id="797277.SAMN05216198_2051"/>
<gene>
    <name evidence="1" type="ORF">SAMN05216198_2051</name>
</gene>
<proteinExistence type="predicted"/>
<protein>
    <submittedName>
        <fullName evidence="1">Uncharacterized protein</fullName>
    </submittedName>
</protein>
<dbReference type="RefSeq" id="WP_090273208.1">
    <property type="nucleotide sequence ID" value="NZ_LT629748.1"/>
</dbReference>
<reference evidence="2" key="1">
    <citation type="submission" date="2016-10" db="EMBL/GenBank/DDBJ databases">
        <authorList>
            <person name="Varghese N."/>
            <person name="Submissions S."/>
        </authorList>
    </citation>
    <scope>NUCLEOTIDE SEQUENCE [LARGE SCALE GENOMIC DNA]</scope>
    <source>
        <strain evidence="2">2SM5</strain>
    </source>
</reference>
<name>A0A1H1SJK7_9GAMM</name>
<organism evidence="1 2">
    <name type="scientific">Halopseudomonas litoralis</name>
    <dbReference type="NCBI Taxonomy" id="797277"/>
    <lineage>
        <taxon>Bacteria</taxon>
        <taxon>Pseudomonadati</taxon>
        <taxon>Pseudomonadota</taxon>
        <taxon>Gammaproteobacteria</taxon>
        <taxon>Pseudomonadales</taxon>
        <taxon>Pseudomonadaceae</taxon>
        <taxon>Halopseudomonas</taxon>
    </lineage>
</organism>
<dbReference type="EMBL" id="LT629748">
    <property type="protein sequence ID" value="SDS48230.1"/>
    <property type="molecule type" value="Genomic_DNA"/>
</dbReference>
<dbReference type="AlphaFoldDB" id="A0A1H1SJK7"/>